<comment type="caution">
    <text evidence="1">The sequence shown here is derived from an EMBL/GenBank/DDBJ whole genome shotgun (WGS) entry which is preliminary data.</text>
</comment>
<keyword evidence="2" id="KW-1185">Reference proteome</keyword>
<proteinExistence type="predicted"/>
<reference evidence="1" key="1">
    <citation type="submission" date="2019-10" db="EMBL/GenBank/DDBJ databases">
        <authorList>
            <consortium name="DOE Joint Genome Institute"/>
            <person name="Kuo A."/>
            <person name="Miyauchi S."/>
            <person name="Kiss E."/>
            <person name="Drula E."/>
            <person name="Kohler A."/>
            <person name="Sanchez-Garcia M."/>
            <person name="Andreopoulos B."/>
            <person name="Barry K.W."/>
            <person name="Bonito G."/>
            <person name="Buee M."/>
            <person name="Carver A."/>
            <person name="Chen C."/>
            <person name="Cichocki N."/>
            <person name="Clum A."/>
            <person name="Culley D."/>
            <person name="Crous P.W."/>
            <person name="Fauchery L."/>
            <person name="Girlanda M."/>
            <person name="Hayes R."/>
            <person name="Keri Z."/>
            <person name="LaButti K."/>
            <person name="Lipzen A."/>
            <person name="Lombard V."/>
            <person name="Magnuson J."/>
            <person name="Maillard F."/>
            <person name="Morin E."/>
            <person name="Murat C."/>
            <person name="Nolan M."/>
            <person name="Ohm R."/>
            <person name="Pangilinan J."/>
            <person name="Pereira M."/>
            <person name="Perotto S."/>
            <person name="Peter M."/>
            <person name="Riley R."/>
            <person name="Sitrit Y."/>
            <person name="Stielow B."/>
            <person name="Szollosi G."/>
            <person name="Zifcakova L."/>
            <person name="Stursova M."/>
            <person name="Spatafora J.W."/>
            <person name="Tedersoo L."/>
            <person name="Vaario L.-M."/>
            <person name="Yamada A."/>
            <person name="Yan M."/>
            <person name="Wang P."/>
            <person name="Xu J."/>
            <person name="Bruns T."/>
            <person name="Baldrian P."/>
            <person name="Vilgalys R."/>
            <person name="Henrissat B."/>
            <person name="Grigoriev I.V."/>
            <person name="Hibbett D."/>
            <person name="Nagy L.G."/>
            <person name="Martin F.M."/>
        </authorList>
    </citation>
    <scope>NUCLEOTIDE SEQUENCE</scope>
    <source>
        <strain evidence="1">Prilba</strain>
    </source>
</reference>
<protein>
    <submittedName>
        <fullName evidence="1">Uncharacterized protein</fullName>
    </submittedName>
</protein>
<name>A0A9P5N6D8_9AGAM</name>
<reference evidence="1" key="2">
    <citation type="journal article" date="2020" name="Nat. Commun.">
        <title>Large-scale genome sequencing of mycorrhizal fungi provides insights into the early evolution of symbiotic traits.</title>
        <authorList>
            <person name="Miyauchi S."/>
            <person name="Kiss E."/>
            <person name="Kuo A."/>
            <person name="Drula E."/>
            <person name="Kohler A."/>
            <person name="Sanchez-Garcia M."/>
            <person name="Morin E."/>
            <person name="Andreopoulos B."/>
            <person name="Barry K.W."/>
            <person name="Bonito G."/>
            <person name="Buee M."/>
            <person name="Carver A."/>
            <person name="Chen C."/>
            <person name="Cichocki N."/>
            <person name="Clum A."/>
            <person name="Culley D."/>
            <person name="Crous P.W."/>
            <person name="Fauchery L."/>
            <person name="Girlanda M."/>
            <person name="Hayes R.D."/>
            <person name="Keri Z."/>
            <person name="LaButti K."/>
            <person name="Lipzen A."/>
            <person name="Lombard V."/>
            <person name="Magnuson J."/>
            <person name="Maillard F."/>
            <person name="Murat C."/>
            <person name="Nolan M."/>
            <person name="Ohm R.A."/>
            <person name="Pangilinan J."/>
            <person name="Pereira M.F."/>
            <person name="Perotto S."/>
            <person name="Peter M."/>
            <person name="Pfister S."/>
            <person name="Riley R."/>
            <person name="Sitrit Y."/>
            <person name="Stielow J.B."/>
            <person name="Szollosi G."/>
            <person name="Zifcakova L."/>
            <person name="Stursova M."/>
            <person name="Spatafora J.W."/>
            <person name="Tedersoo L."/>
            <person name="Vaario L.M."/>
            <person name="Yamada A."/>
            <person name="Yan M."/>
            <person name="Wang P."/>
            <person name="Xu J."/>
            <person name="Bruns T."/>
            <person name="Baldrian P."/>
            <person name="Vilgalys R."/>
            <person name="Dunand C."/>
            <person name="Henrissat B."/>
            <person name="Grigoriev I.V."/>
            <person name="Hibbett D."/>
            <person name="Nagy L.G."/>
            <person name="Martin F.M."/>
        </authorList>
    </citation>
    <scope>NUCLEOTIDE SEQUENCE</scope>
    <source>
        <strain evidence="1">Prilba</strain>
    </source>
</reference>
<dbReference type="AlphaFoldDB" id="A0A9P5N6D8"/>
<organism evidence="1 2">
    <name type="scientific">Russula ochroleuca</name>
    <dbReference type="NCBI Taxonomy" id="152965"/>
    <lineage>
        <taxon>Eukaryota</taxon>
        <taxon>Fungi</taxon>
        <taxon>Dikarya</taxon>
        <taxon>Basidiomycota</taxon>
        <taxon>Agaricomycotina</taxon>
        <taxon>Agaricomycetes</taxon>
        <taxon>Russulales</taxon>
        <taxon>Russulaceae</taxon>
        <taxon>Russula</taxon>
    </lineage>
</organism>
<sequence length="186" mass="20915">MVKLDVRVYSYKPTECGMMFKKKKWTEPIEGFYYEWALVHVAHVRPSQEEVKEHDGELAADTRSDLFAADGKDDRASHQRSRKKSCSLHHTARTSVIRCVDRSASQHSYLAEAPRQLAKAQLASLDPSSLGETTEDTCSELAAAVGAALRVVDNVCLSVHLDFETVVTCCDLLCCRRTERLVKERL</sequence>
<dbReference type="EMBL" id="WHVB01000001">
    <property type="protein sequence ID" value="KAF8487269.1"/>
    <property type="molecule type" value="Genomic_DNA"/>
</dbReference>
<accession>A0A9P5N6D8</accession>
<evidence type="ECO:0000313" key="1">
    <source>
        <dbReference type="EMBL" id="KAF8487269.1"/>
    </source>
</evidence>
<dbReference type="Proteomes" id="UP000759537">
    <property type="component" value="Unassembled WGS sequence"/>
</dbReference>
<evidence type="ECO:0000313" key="2">
    <source>
        <dbReference type="Proteomes" id="UP000759537"/>
    </source>
</evidence>
<gene>
    <name evidence="1" type="ORF">DFH94DRAFT_704614</name>
</gene>